<evidence type="ECO:0000256" key="4">
    <source>
        <dbReference type="ARBA" id="ARBA00023125"/>
    </source>
</evidence>
<evidence type="ECO:0000256" key="5">
    <source>
        <dbReference type="ARBA" id="ARBA00023163"/>
    </source>
</evidence>
<comment type="similarity">
    <text evidence="1">Belongs to the sigma-70 factor family. ECF subfamily.</text>
</comment>
<reference evidence="9" key="1">
    <citation type="journal article" date="2019" name="Int. J. Syst. Evol. Microbiol.">
        <title>The Global Catalogue of Microorganisms (GCM) 10K type strain sequencing project: providing services to taxonomists for standard genome sequencing and annotation.</title>
        <authorList>
            <consortium name="The Broad Institute Genomics Platform"/>
            <consortium name="The Broad Institute Genome Sequencing Center for Infectious Disease"/>
            <person name="Wu L."/>
            <person name="Ma J."/>
        </authorList>
    </citation>
    <scope>NUCLEOTIDE SEQUENCE [LARGE SCALE GENOMIC DNA]</scope>
    <source>
        <strain evidence="9">CGMCC 1.10106</strain>
    </source>
</reference>
<protein>
    <submittedName>
        <fullName evidence="8">RNA polymerase subunit sigma-24</fullName>
    </submittedName>
</protein>
<comment type="caution">
    <text evidence="8">The sequence shown here is derived from an EMBL/GenBank/DDBJ whole genome shotgun (WGS) entry which is preliminary data.</text>
</comment>
<keyword evidence="5" id="KW-0804">Transcription</keyword>
<keyword evidence="4" id="KW-0238">DNA-binding</keyword>
<dbReference type="NCBIfam" id="TIGR02937">
    <property type="entry name" value="sigma70-ECF"/>
    <property type="match status" value="1"/>
</dbReference>
<feature type="domain" description="RNA polymerase sigma-70 region 2" evidence="6">
    <location>
        <begin position="29"/>
        <end position="94"/>
    </location>
</feature>
<dbReference type="InterPro" id="IPR039425">
    <property type="entry name" value="RNA_pol_sigma-70-like"/>
</dbReference>
<sequence length="193" mass="21486">MTLALDDASDGELAALARSGTQAAYRVLTERHREAVYRLVRGATGDADEAMDVTQETLIAAFGALDRYDPARPFRAWIARIALNKARDWGRRRAVRRLFSFAMPDHAAQSIPDEAVGAERTAEDREKLTRVAVAIASLPARLKEALLLRTIEDMSQAEVAATLGVSEKTVETRLYRARQKLNDALREDLPRRV</sequence>
<dbReference type="InterPro" id="IPR036388">
    <property type="entry name" value="WH-like_DNA-bd_sf"/>
</dbReference>
<evidence type="ECO:0000259" key="6">
    <source>
        <dbReference type="Pfam" id="PF04542"/>
    </source>
</evidence>
<dbReference type="Gene3D" id="1.10.1740.10">
    <property type="match status" value="1"/>
</dbReference>
<evidence type="ECO:0000313" key="8">
    <source>
        <dbReference type="EMBL" id="GGA61742.1"/>
    </source>
</evidence>
<dbReference type="InterPro" id="IPR013324">
    <property type="entry name" value="RNA_pol_sigma_r3/r4-like"/>
</dbReference>
<dbReference type="PANTHER" id="PTHR43133:SF8">
    <property type="entry name" value="RNA POLYMERASE SIGMA FACTOR HI_1459-RELATED"/>
    <property type="match status" value="1"/>
</dbReference>
<evidence type="ECO:0000256" key="3">
    <source>
        <dbReference type="ARBA" id="ARBA00023082"/>
    </source>
</evidence>
<dbReference type="SUPFAM" id="SSF88946">
    <property type="entry name" value="Sigma2 domain of RNA polymerase sigma factors"/>
    <property type="match status" value="1"/>
</dbReference>
<dbReference type="Gene3D" id="1.10.10.10">
    <property type="entry name" value="Winged helix-like DNA-binding domain superfamily/Winged helix DNA-binding domain"/>
    <property type="match status" value="1"/>
</dbReference>
<accession>A0ABQ1H736</accession>
<proteinExistence type="inferred from homology"/>
<dbReference type="Pfam" id="PF04542">
    <property type="entry name" value="Sigma70_r2"/>
    <property type="match status" value="1"/>
</dbReference>
<dbReference type="SUPFAM" id="SSF88659">
    <property type="entry name" value="Sigma3 and sigma4 domains of RNA polymerase sigma factors"/>
    <property type="match status" value="1"/>
</dbReference>
<dbReference type="Proteomes" id="UP000618591">
    <property type="component" value="Unassembled WGS sequence"/>
</dbReference>
<dbReference type="RefSeq" id="WP_188449827.1">
    <property type="nucleotide sequence ID" value="NZ_BMDW01000035.1"/>
</dbReference>
<dbReference type="PANTHER" id="PTHR43133">
    <property type="entry name" value="RNA POLYMERASE ECF-TYPE SIGMA FACTO"/>
    <property type="match status" value="1"/>
</dbReference>
<evidence type="ECO:0000256" key="1">
    <source>
        <dbReference type="ARBA" id="ARBA00010641"/>
    </source>
</evidence>
<dbReference type="EMBL" id="BMDW01000035">
    <property type="protein sequence ID" value="GGA61742.1"/>
    <property type="molecule type" value="Genomic_DNA"/>
</dbReference>
<feature type="domain" description="RNA polymerase sigma factor 70 region 4 type 2" evidence="7">
    <location>
        <begin position="131"/>
        <end position="181"/>
    </location>
</feature>
<keyword evidence="3" id="KW-0731">Sigma factor</keyword>
<name>A0ABQ1H736_9SPHN</name>
<dbReference type="Pfam" id="PF08281">
    <property type="entry name" value="Sigma70_r4_2"/>
    <property type="match status" value="1"/>
</dbReference>
<dbReference type="CDD" id="cd06171">
    <property type="entry name" value="Sigma70_r4"/>
    <property type="match status" value="1"/>
</dbReference>
<organism evidence="8 9">
    <name type="scientific">Sphingomonas psychrolutea</name>
    <dbReference type="NCBI Taxonomy" id="1259676"/>
    <lineage>
        <taxon>Bacteria</taxon>
        <taxon>Pseudomonadati</taxon>
        <taxon>Pseudomonadota</taxon>
        <taxon>Alphaproteobacteria</taxon>
        <taxon>Sphingomonadales</taxon>
        <taxon>Sphingomonadaceae</taxon>
        <taxon>Sphingomonas</taxon>
    </lineage>
</organism>
<dbReference type="InterPro" id="IPR013249">
    <property type="entry name" value="RNA_pol_sigma70_r4_t2"/>
</dbReference>
<keyword evidence="2" id="KW-0805">Transcription regulation</keyword>
<gene>
    <name evidence="8" type="ORF">GCM10011395_35140</name>
</gene>
<evidence type="ECO:0000313" key="9">
    <source>
        <dbReference type="Proteomes" id="UP000618591"/>
    </source>
</evidence>
<dbReference type="InterPro" id="IPR013325">
    <property type="entry name" value="RNA_pol_sigma_r2"/>
</dbReference>
<keyword evidence="9" id="KW-1185">Reference proteome</keyword>
<evidence type="ECO:0000259" key="7">
    <source>
        <dbReference type="Pfam" id="PF08281"/>
    </source>
</evidence>
<dbReference type="InterPro" id="IPR007627">
    <property type="entry name" value="RNA_pol_sigma70_r2"/>
</dbReference>
<dbReference type="InterPro" id="IPR014284">
    <property type="entry name" value="RNA_pol_sigma-70_dom"/>
</dbReference>
<evidence type="ECO:0000256" key="2">
    <source>
        <dbReference type="ARBA" id="ARBA00023015"/>
    </source>
</evidence>